<dbReference type="EMBL" id="SEOM01000009">
    <property type="protein sequence ID" value="RYL98402.1"/>
    <property type="molecule type" value="Genomic_DNA"/>
</dbReference>
<sequence>MPYSFSPVSVDTGCEDVQGLQVFRDDRLIALFVRLDANCHSDHRGCWFLEAGFGRCAAMSAGPFDSVFDAFRWTAEQYEGRRIGDGPLHKLGILAEQVAHCIH</sequence>
<accession>A0A4Q4IXP8</accession>
<name>A0A4Q4IXP8_9SPHN</name>
<proteinExistence type="predicted"/>
<gene>
    <name evidence="1" type="ORF">EWH08_17565</name>
</gene>
<reference evidence="1 2" key="1">
    <citation type="submission" date="2019-02" db="EMBL/GenBank/DDBJ databases">
        <authorList>
            <person name="Feng G."/>
        </authorList>
    </citation>
    <scope>NUCLEOTIDE SEQUENCE [LARGE SCALE GENOMIC DNA]</scope>
    <source>
        <strain evidence="1 2">DSM 26779</strain>
    </source>
</reference>
<evidence type="ECO:0000313" key="1">
    <source>
        <dbReference type="EMBL" id="RYL98402.1"/>
    </source>
</evidence>
<comment type="caution">
    <text evidence="1">The sequence shown here is derived from an EMBL/GenBank/DDBJ whole genome shotgun (WGS) entry which is preliminary data.</text>
</comment>
<dbReference type="AlphaFoldDB" id="A0A4Q4IXP8"/>
<dbReference type="Proteomes" id="UP000292734">
    <property type="component" value="Unassembled WGS sequence"/>
</dbReference>
<evidence type="ECO:0000313" key="2">
    <source>
        <dbReference type="Proteomes" id="UP000292734"/>
    </source>
</evidence>
<protein>
    <submittedName>
        <fullName evidence="1">Uncharacterized protein</fullName>
    </submittedName>
</protein>
<organism evidence="1 2">
    <name type="scientific">Sphingobium indicum</name>
    <dbReference type="NCBI Taxonomy" id="332055"/>
    <lineage>
        <taxon>Bacteria</taxon>
        <taxon>Pseudomonadati</taxon>
        <taxon>Pseudomonadota</taxon>
        <taxon>Alphaproteobacteria</taxon>
        <taxon>Sphingomonadales</taxon>
        <taxon>Sphingomonadaceae</taxon>
        <taxon>Sphingobium</taxon>
    </lineage>
</organism>
<dbReference type="RefSeq" id="WP_008831967.1">
    <property type="nucleotide sequence ID" value="NZ_JACBZE010000011.1"/>
</dbReference>